<gene>
    <name evidence="2" type="ORF">HF325_004418</name>
</gene>
<organism evidence="2 3">
    <name type="scientific">Metschnikowia pulcherrima</name>
    <dbReference type="NCBI Taxonomy" id="27326"/>
    <lineage>
        <taxon>Eukaryota</taxon>
        <taxon>Fungi</taxon>
        <taxon>Dikarya</taxon>
        <taxon>Ascomycota</taxon>
        <taxon>Saccharomycotina</taxon>
        <taxon>Pichiomycetes</taxon>
        <taxon>Metschnikowiaceae</taxon>
        <taxon>Metschnikowia</taxon>
    </lineage>
</organism>
<dbReference type="GO" id="GO:0016020">
    <property type="term" value="C:membrane"/>
    <property type="evidence" value="ECO:0007669"/>
    <property type="project" value="InterPro"/>
</dbReference>
<proteinExistence type="predicted"/>
<dbReference type="GO" id="GO:0006113">
    <property type="term" value="P:fermentation"/>
    <property type="evidence" value="ECO:0007669"/>
    <property type="project" value="InterPro"/>
</dbReference>
<evidence type="ECO:0000313" key="3">
    <source>
        <dbReference type="Proteomes" id="UP000649328"/>
    </source>
</evidence>
<comment type="caution">
    <text evidence="2">The sequence shown here is derived from an EMBL/GenBank/DDBJ whole genome shotgun (WGS) entry which is preliminary data.</text>
</comment>
<dbReference type="InterPro" id="IPR029636">
    <property type="entry name" value="Csf1"/>
</dbReference>
<dbReference type="OrthoDB" id="10051416at2759"/>
<dbReference type="Pfam" id="PF25038">
    <property type="entry name" value="Csf1_C"/>
    <property type="match status" value="1"/>
</dbReference>
<feature type="domain" description="Csf1 C-terminal region" evidence="1">
    <location>
        <begin position="4"/>
        <end position="642"/>
    </location>
</feature>
<protein>
    <recommendedName>
        <fullName evidence="1">Csf1 C-terminal region domain-containing protein</fullName>
    </recommendedName>
</protein>
<dbReference type="PANTHER" id="PTHR32085:SF3">
    <property type="entry name" value="PROTEIN CSF1"/>
    <property type="match status" value="1"/>
</dbReference>
<dbReference type="EMBL" id="JACBPP010000006">
    <property type="protein sequence ID" value="KAF8000629.1"/>
    <property type="molecule type" value="Genomic_DNA"/>
</dbReference>
<evidence type="ECO:0000259" key="1">
    <source>
        <dbReference type="Pfam" id="PF25038"/>
    </source>
</evidence>
<accession>A0A8H7L9Z3</accession>
<keyword evidence="3" id="KW-1185">Reference proteome</keyword>
<dbReference type="AlphaFoldDB" id="A0A8H7L9Z3"/>
<sequence length="642" mass="72131">MHIGMRIEKQRISLSCEPTAKVAAIVEYDGGSILACSGMETYDSIYVLGQINSISASLQHIYSDERSGSLVIKNIVLSSMIAFKDDLEIVSTCCISDISGYVKMKQYQDVDLFTDIWFPKTYDASPAEMEQSAVIDYSQSQSQSCRSAQNQSESGISVVLDFILSNITLEVDFGPALGVMVLDIDKAWAVSRKISSWSYELQVGLQTLVVGSEGRLGGYLKIGGLFLNSGIEWKLGDMPLLEVPLVHMAAGFGHMQLKTIFDEHVFAFVNLKDWRFDVFNRKNGANFSKDHLFVSIRYNVAEAFLTSLAVSDFYDIYETVSRMIEEKRTSYKEILKDSNKESFMNRACSSDFLDVAKKLDTQIEVFTGLTTIQVYPHSFHDSKVFVIQLDRSTANFTQNEYEFGVSNQIELQLNNVKASFSSTAGTTKETVHGFDVDELSRYASKAKGGLILGFPRFMISMRTYQKFHTNVVEYLFQSSFGGTVDIRWNLGSVNCVREMYAAHKRALLSRTEVSKDRALEFLEDADLNDIISQDSGRLKREAEEDASRMLASSDTPHKDFDKDIQQTMEKVTSKSKFTYKALAPAIIEAPQLKELGSATPPLEWFGLHRNKFPDATHQLAIVTLQKLIHEIELEYSKTLGKA</sequence>
<dbReference type="PANTHER" id="PTHR32085">
    <property type="entry name" value="PROTEIN CSF1"/>
    <property type="match status" value="1"/>
</dbReference>
<dbReference type="InterPro" id="IPR056779">
    <property type="entry name" value="Csf1_C"/>
</dbReference>
<dbReference type="Proteomes" id="UP000649328">
    <property type="component" value="Unassembled WGS sequence"/>
</dbReference>
<name>A0A8H7L9Z3_9ASCO</name>
<evidence type="ECO:0000313" key="2">
    <source>
        <dbReference type="EMBL" id="KAF8000629.1"/>
    </source>
</evidence>
<reference evidence="2" key="1">
    <citation type="submission" date="2020-10" db="EMBL/GenBank/DDBJ databases">
        <title>The Whole-Genome Sequence of Metschnikowia persimmonesis, a Novel Endophytic Yeast Species Isolated from Medicinal Plant Diospyros kaki Thumb.</title>
        <authorList>
            <person name="Rahmat E."/>
            <person name="Kang Y."/>
        </authorList>
    </citation>
    <scope>NUCLEOTIDE SEQUENCE</scope>
    <source>
        <strain evidence="2">KIOM G15050</strain>
    </source>
</reference>